<feature type="domain" description="Gnk2-homologous" evidence="12">
    <location>
        <begin position="27"/>
        <end position="136"/>
    </location>
</feature>
<dbReference type="PROSITE" id="PS00108">
    <property type="entry name" value="PROTEIN_KINASE_ST"/>
    <property type="match status" value="1"/>
</dbReference>
<evidence type="ECO:0000256" key="10">
    <source>
        <dbReference type="SAM" id="SignalP"/>
    </source>
</evidence>
<evidence type="ECO:0000256" key="6">
    <source>
        <dbReference type="ARBA" id="ARBA00022840"/>
    </source>
</evidence>
<gene>
    <name evidence="13" type="ORF">URODEC1_LOCUS68169</name>
</gene>
<dbReference type="InterPro" id="IPR038408">
    <property type="entry name" value="GNK2_sf"/>
</dbReference>
<evidence type="ECO:0000256" key="5">
    <source>
        <dbReference type="ARBA" id="ARBA00022777"/>
    </source>
</evidence>
<feature type="domain" description="Gnk2-homologous" evidence="12">
    <location>
        <begin position="152"/>
        <end position="270"/>
    </location>
</feature>
<dbReference type="Pfam" id="PF00069">
    <property type="entry name" value="Pkinase"/>
    <property type="match status" value="1"/>
</dbReference>
<evidence type="ECO:0000313" key="13">
    <source>
        <dbReference type="EMBL" id="CAL5006712.1"/>
    </source>
</evidence>
<dbReference type="SMART" id="SM00220">
    <property type="entry name" value="S_TKc"/>
    <property type="match status" value="1"/>
</dbReference>
<organism evidence="13 14">
    <name type="scientific">Urochloa decumbens</name>
    <dbReference type="NCBI Taxonomy" id="240449"/>
    <lineage>
        <taxon>Eukaryota</taxon>
        <taxon>Viridiplantae</taxon>
        <taxon>Streptophyta</taxon>
        <taxon>Embryophyta</taxon>
        <taxon>Tracheophyta</taxon>
        <taxon>Spermatophyta</taxon>
        <taxon>Magnoliopsida</taxon>
        <taxon>Liliopsida</taxon>
        <taxon>Poales</taxon>
        <taxon>Poaceae</taxon>
        <taxon>PACMAD clade</taxon>
        <taxon>Panicoideae</taxon>
        <taxon>Panicodae</taxon>
        <taxon>Paniceae</taxon>
        <taxon>Melinidinae</taxon>
        <taxon>Urochloa</taxon>
    </lineage>
</organism>
<feature type="domain" description="Protein kinase" evidence="11">
    <location>
        <begin position="366"/>
        <end position="668"/>
    </location>
</feature>
<name>A0ABC9BRM2_9POAL</name>
<dbReference type="CDD" id="cd23509">
    <property type="entry name" value="Gnk2-like"/>
    <property type="match status" value="2"/>
</dbReference>
<dbReference type="Pfam" id="PF01657">
    <property type="entry name" value="Stress-antifung"/>
    <property type="match status" value="1"/>
</dbReference>
<evidence type="ECO:0000259" key="11">
    <source>
        <dbReference type="PROSITE" id="PS50011"/>
    </source>
</evidence>
<feature type="chain" id="PRO_5044861908" evidence="10">
    <location>
        <begin position="26"/>
        <end position="686"/>
    </location>
</feature>
<keyword evidence="2 10" id="KW-0732">Signal</keyword>
<keyword evidence="7" id="KW-0325">Glycoprotein</keyword>
<feature type="transmembrane region" description="Helical" evidence="9">
    <location>
        <begin position="303"/>
        <end position="326"/>
    </location>
</feature>
<dbReference type="InterPro" id="IPR008271">
    <property type="entry name" value="Ser/Thr_kinase_AS"/>
</dbReference>
<feature type="binding site" evidence="8">
    <location>
        <position position="395"/>
    </location>
    <ligand>
        <name>ATP</name>
        <dbReference type="ChEBI" id="CHEBI:30616"/>
    </ligand>
</feature>
<evidence type="ECO:0000259" key="12">
    <source>
        <dbReference type="PROSITE" id="PS51473"/>
    </source>
</evidence>
<dbReference type="InterPro" id="IPR000719">
    <property type="entry name" value="Prot_kinase_dom"/>
</dbReference>
<evidence type="ECO:0000256" key="7">
    <source>
        <dbReference type="ARBA" id="ARBA00023180"/>
    </source>
</evidence>
<dbReference type="PANTHER" id="PTHR27006:SF576">
    <property type="entry name" value="PROTEIN KINASE DOMAIN-CONTAINING PROTEIN"/>
    <property type="match status" value="1"/>
</dbReference>
<keyword evidence="9" id="KW-1133">Transmembrane helix</keyword>
<dbReference type="PROSITE" id="PS51473">
    <property type="entry name" value="GNK2"/>
    <property type="match status" value="2"/>
</dbReference>
<dbReference type="EMBL" id="OZ075137">
    <property type="protein sequence ID" value="CAL5006712.1"/>
    <property type="molecule type" value="Genomic_DNA"/>
</dbReference>
<evidence type="ECO:0000256" key="8">
    <source>
        <dbReference type="PROSITE-ProRule" id="PRU10141"/>
    </source>
</evidence>
<dbReference type="GO" id="GO:0016301">
    <property type="term" value="F:kinase activity"/>
    <property type="evidence" value="ECO:0007669"/>
    <property type="project" value="UniProtKB-KW"/>
</dbReference>
<dbReference type="InterPro" id="IPR002902">
    <property type="entry name" value="GNK2"/>
</dbReference>
<evidence type="ECO:0000256" key="2">
    <source>
        <dbReference type="ARBA" id="ARBA00022729"/>
    </source>
</evidence>
<accession>A0ABC9BRM2</accession>
<sequence>MGHDASAAALLVVAVALALILPLDAAQPWRLCDRRAGNYSGGSNFATNLQSLISTLSANASTSPALFASGSSPPGAGGGGADTAYGLLLCRGDLMAQHCSACAAAAARDVARACNHTRDAALLYDDCYVRVSGDDDFLSSTNNSGEVRVTSPHAIPAGVNGGGYVAAVRRLLNATARYAVDHAAAAASSSSPGRMLYFATGQLVGLDTQVPSVWSMVQCAGDLSPEQCRKCLDGLVAEWWVGGWTTSSSMPTGKRIAGSRCNLRSELLEFCTGRPMVKLQMNAEAPAPSMDAVPGGSGSNHHMVIMVVTVGTIVVLLVLMVVAWCVRGRRQALQRSGSITLGGMRVQIDQVLEYTYDELKKATGNFAKDAELGRGAFGVVYKATLENKKVIAVKKLQRKEKVDEKQFRNEVTILSGLKHKNLVKLDGYCVHQKQEGLLCYEYLPDGNLEDRLIHGRREDKLTWEERLHILEGICKGLQYLHNESPNDIAIMHMDLKTDNILLHVQQDKKNGGVVITPKISDFGISRHLGADMQHEYVTEIVGNWSCMPPEFMEKGKASPKVDIYSFGLIILEIVTGKSRMSSSSSSEGKQNRYGEGLIQEVREHWEKKDIEKIKDPSMDTKRDNEIEKCIKMALDCVLEDPEKRPDIATIARRLNDADAASTPCHESRPDQINVVVEYNSAATKNA</sequence>
<keyword evidence="5" id="KW-0418">Kinase</keyword>
<evidence type="ECO:0000256" key="4">
    <source>
        <dbReference type="ARBA" id="ARBA00022741"/>
    </source>
</evidence>
<keyword evidence="1" id="KW-0808">Transferase</keyword>
<dbReference type="AlphaFoldDB" id="A0ABC9BRM2"/>
<evidence type="ECO:0000313" key="14">
    <source>
        <dbReference type="Proteomes" id="UP001497457"/>
    </source>
</evidence>
<evidence type="ECO:0000256" key="1">
    <source>
        <dbReference type="ARBA" id="ARBA00022679"/>
    </source>
</evidence>
<dbReference type="Gene3D" id="3.30.430.20">
    <property type="entry name" value="Gnk2 domain, C-X8-C-X2-C motif"/>
    <property type="match status" value="2"/>
</dbReference>
<reference evidence="13 14" key="2">
    <citation type="submission" date="2024-10" db="EMBL/GenBank/DDBJ databases">
        <authorList>
            <person name="Ryan C."/>
        </authorList>
    </citation>
    <scope>NUCLEOTIDE SEQUENCE [LARGE SCALE GENOMIC DNA]</scope>
</reference>
<keyword evidence="9" id="KW-0472">Membrane</keyword>
<dbReference type="Proteomes" id="UP001497457">
    <property type="component" value="Chromosome 27b"/>
</dbReference>
<dbReference type="SUPFAM" id="SSF56112">
    <property type="entry name" value="Protein kinase-like (PK-like)"/>
    <property type="match status" value="1"/>
</dbReference>
<dbReference type="Gene3D" id="3.30.200.20">
    <property type="entry name" value="Phosphorylase Kinase, domain 1"/>
    <property type="match status" value="1"/>
</dbReference>
<dbReference type="InterPro" id="IPR011009">
    <property type="entry name" value="Kinase-like_dom_sf"/>
</dbReference>
<evidence type="ECO:0000256" key="3">
    <source>
        <dbReference type="ARBA" id="ARBA00022737"/>
    </source>
</evidence>
<evidence type="ECO:0000256" key="9">
    <source>
        <dbReference type="SAM" id="Phobius"/>
    </source>
</evidence>
<proteinExistence type="predicted"/>
<dbReference type="PROSITE" id="PS50011">
    <property type="entry name" value="PROTEIN_KINASE_DOM"/>
    <property type="match status" value="1"/>
</dbReference>
<dbReference type="PANTHER" id="PTHR27006">
    <property type="entry name" value="PROMASTIGOTE SURFACE ANTIGEN PROTEIN PSA"/>
    <property type="match status" value="1"/>
</dbReference>
<reference evidence="14" key="1">
    <citation type="submission" date="2024-06" db="EMBL/GenBank/DDBJ databases">
        <authorList>
            <person name="Ryan C."/>
        </authorList>
    </citation>
    <scope>NUCLEOTIDE SEQUENCE [LARGE SCALE GENOMIC DNA]</scope>
</reference>
<keyword evidence="6 8" id="KW-0067">ATP-binding</keyword>
<dbReference type="GO" id="GO:0005524">
    <property type="term" value="F:ATP binding"/>
    <property type="evidence" value="ECO:0007669"/>
    <property type="project" value="UniProtKB-UniRule"/>
</dbReference>
<protein>
    <submittedName>
        <fullName evidence="13">Uncharacterized protein</fullName>
    </submittedName>
</protein>
<dbReference type="PROSITE" id="PS00107">
    <property type="entry name" value="PROTEIN_KINASE_ATP"/>
    <property type="match status" value="1"/>
</dbReference>
<keyword evidence="9" id="KW-0812">Transmembrane</keyword>
<dbReference type="FunFam" id="3.30.200.20:FF:000162">
    <property type="entry name" value="Adenine nucleotide alpha hydrolase-like domain kinase"/>
    <property type="match status" value="1"/>
</dbReference>
<dbReference type="InterPro" id="IPR017441">
    <property type="entry name" value="Protein_kinase_ATP_BS"/>
</dbReference>
<keyword evidence="3" id="KW-0677">Repeat</keyword>
<dbReference type="Gene3D" id="1.10.510.10">
    <property type="entry name" value="Transferase(Phosphotransferase) domain 1"/>
    <property type="match status" value="1"/>
</dbReference>
<feature type="signal peptide" evidence="10">
    <location>
        <begin position="1"/>
        <end position="25"/>
    </location>
</feature>
<keyword evidence="14" id="KW-1185">Reference proteome</keyword>
<keyword evidence="4 8" id="KW-0547">Nucleotide-binding</keyword>